<comment type="caution">
    <text evidence="8">The sequence shown here is derived from an EMBL/GenBank/DDBJ whole genome shotgun (WGS) entry which is preliminary data.</text>
</comment>
<dbReference type="InterPro" id="IPR013325">
    <property type="entry name" value="RNA_pol_sigma_r2"/>
</dbReference>
<evidence type="ECO:0000256" key="2">
    <source>
        <dbReference type="ARBA" id="ARBA00023015"/>
    </source>
</evidence>
<comment type="similarity">
    <text evidence="1">Belongs to the sigma-70 factor family. ECF subfamily.</text>
</comment>
<dbReference type="InterPro" id="IPR036388">
    <property type="entry name" value="WH-like_DNA-bd_sf"/>
</dbReference>
<dbReference type="CDD" id="cd06171">
    <property type="entry name" value="Sigma70_r4"/>
    <property type="match status" value="1"/>
</dbReference>
<dbReference type="InterPro" id="IPR007627">
    <property type="entry name" value="RNA_pol_sigma70_r2"/>
</dbReference>
<feature type="domain" description="RNA polymerase sigma-70 region 2" evidence="6">
    <location>
        <begin position="24"/>
        <end position="69"/>
    </location>
</feature>
<dbReference type="Pfam" id="PF08281">
    <property type="entry name" value="Sigma70_r4_2"/>
    <property type="match status" value="1"/>
</dbReference>
<dbReference type="InterPro" id="IPR013249">
    <property type="entry name" value="RNA_pol_sigma70_r4_t2"/>
</dbReference>
<dbReference type="OrthoDB" id="5243766at2"/>
<accession>H0EAH5</accession>
<dbReference type="GO" id="GO:0016987">
    <property type="term" value="F:sigma factor activity"/>
    <property type="evidence" value="ECO:0007669"/>
    <property type="project" value="UniProtKB-KW"/>
</dbReference>
<dbReference type="EMBL" id="AGUD01000295">
    <property type="protein sequence ID" value="EHN09302.1"/>
    <property type="molecule type" value="Genomic_DNA"/>
</dbReference>
<dbReference type="GO" id="GO:0006352">
    <property type="term" value="P:DNA-templated transcription initiation"/>
    <property type="evidence" value="ECO:0007669"/>
    <property type="project" value="InterPro"/>
</dbReference>
<gene>
    <name evidence="8" type="ORF">PAI11_38490</name>
</gene>
<evidence type="ECO:0000313" key="9">
    <source>
        <dbReference type="Proteomes" id="UP000005143"/>
    </source>
</evidence>
<keyword evidence="3" id="KW-0731">Sigma factor</keyword>
<organism evidence="8 9">
    <name type="scientific">Patulibacter medicamentivorans</name>
    <dbReference type="NCBI Taxonomy" id="1097667"/>
    <lineage>
        <taxon>Bacteria</taxon>
        <taxon>Bacillati</taxon>
        <taxon>Actinomycetota</taxon>
        <taxon>Thermoleophilia</taxon>
        <taxon>Solirubrobacterales</taxon>
        <taxon>Patulibacteraceae</taxon>
        <taxon>Patulibacter</taxon>
    </lineage>
</organism>
<proteinExistence type="inferred from homology"/>
<dbReference type="PANTHER" id="PTHR43133:SF8">
    <property type="entry name" value="RNA POLYMERASE SIGMA FACTOR HI_1459-RELATED"/>
    <property type="match status" value="1"/>
</dbReference>
<name>H0EAH5_9ACTN</name>
<evidence type="ECO:0000256" key="5">
    <source>
        <dbReference type="ARBA" id="ARBA00023163"/>
    </source>
</evidence>
<evidence type="ECO:0000259" key="7">
    <source>
        <dbReference type="Pfam" id="PF08281"/>
    </source>
</evidence>
<dbReference type="InterPro" id="IPR013324">
    <property type="entry name" value="RNA_pol_sigma_r3/r4-like"/>
</dbReference>
<dbReference type="SUPFAM" id="SSF88659">
    <property type="entry name" value="Sigma3 and sigma4 domains of RNA polymerase sigma factors"/>
    <property type="match status" value="1"/>
</dbReference>
<dbReference type="Gene3D" id="1.10.1740.10">
    <property type="match status" value="1"/>
</dbReference>
<dbReference type="Gene3D" id="1.10.10.10">
    <property type="entry name" value="Winged helix-like DNA-binding domain superfamily/Winged helix DNA-binding domain"/>
    <property type="match status" value="1"/>
</dbReference>
<dbReference type="InterPro" id="IPR039425">
    <property type="entry name" value="RNA_pol_sigma-70-like"/>
</dbReference>
<evidence type="ECO:0008006" key="10">
    <source>
        <dbReference type="Google" id="ProtNLM"/>
    </source>
</evidence>
<feature type="domain" description="RNA polymerase sigma factor 70 region 4 type 2" evidence="7">
    <location>
        <begin position="70"/>
        <end position="118"/>
    </location>
</feature>
<keyword evidence="2" id="KW-0805">Transcription regulation</keyword>
<evidence type="ECO:0000256" key="1">
    <source>
        <dbReference type="ARBA" id="ARBA00010641"/>
    </source>
</evidence>
<dbReference type="AlphaFoldDB" id="H0EAH5"/>
<reference evidence="8 9" key="1">
    <citation type="journal article" date="2013" name="Biodegradation">
        <title>Quantitative proteomic analysis of ibuprofen-degrading Patulibacter sp. strain I11.</title>
        <authorList>
            <person name="Almeida B."/>
            <person name="Kjeldal H."/>
            <person name="Lolas I."/>
            <person name="Knudsen A.D."/>
            <person name="Carvalho G."/>
            <person name="Nielsen K.L."/>
            <person name="Barreto Crespo M.T."/>
            <person name="Stensballe A."/>
            <person name="Nielsen J.L."/>
        </authorList>
    </citation>
    <scope>NUCLEOTIDE SEQUENCE [LARGE SCALE GENOMIC DNA]</scope>
    <source>
        <strain evidence="8 9">I11</strain>
    </source>
</reference>
<evidence type="ECO:0000313" key="8">
    <source>
        <dbReference type="EMBL" id="EHN09302.1"/>
    </source>
</evidence>
<evidence type="ECO:0000259" key="6">
    <source>
        <dbReference type="Pfam" id="PF04542"/>
    </source>
</evidence>
<dbReference type="GO" id="GO:0003677">
    <property type="term" value="F:DNA binding"/>
    <property type="evidence" value="ECO:0007669"/>
    <property type="project" value="UniProtKB-KW"/>
</dbReference>
<evidence type="ECO:0000256" key="3">
    <source>
        <dbReference type="ARBA" id="ARBA00023082"/>
    </source>
</evidence>
<evidence type="ECO:0000256" key="4">
    <source>
        <dbReference type="ARBA" id="ARBA00023125"/>
    </source>
</evidence>
<dbReference type="PANTHER" id="PTHR43133">
    <property type="entry name" value="RNA POLYMERASE ECF-TYPE SIGMA FACTO"/>
    <property type="match status" value="1"/>
</dbReference>
<dbReference type="RefSeq" id="WP_007578312.1">
    <property type="nucleotide sequence ID" value="NZ_AGUD01000295.1"/>
</dbReference>
<keyword evidence="4" id="KW-0238">DNA-binding</keyword>
<sequence length="131" mass="14154">MTDDRTDEELVARLGQDPEALGALFDRHAGGRRAWLLRVTGDAALAEDLTAETFVVAWGAGRRFGRGAGAALAELPHDLRAALHLRVLQDLPYDQVAVELSCSVATARQRVSRALRHLTTSLEEAPPCPTS</sequence>
<keyword evidence="9" id="KW-1185">Reference proteome</keyword>
<protein>
    <recommendedName>
        <fullName evidence="10">RNA polymerase sigma factor 70 region 4 type 2 domain-containing protein</fullName>
    </recommendedName>
</protein>
<dbReference type="Pfam" id="PF04542">
    <property type="entry name" value="Sigma70_r2"/>
    <property type="match status" value="1"/>
</dbReference>
<dbReference type="SUPFAM" id="SSF88946">
    <property type="entry name" value="Sigma2 domain of RNA polymerase sigma factors"/>
    <property type="match status" value="1"/>
</dbReference>
<dbReference type="Proteomes" id="UP000005143">
    <property type="component" value="Unassembled WGS sequence"/>
</dbReference>
<keyword evidence="5" id="KW-0804">Transcription</keyword>